<protein>
    <recommendedName>
        <fullName evidence="12">Cytochrome P450</fullName>
    </recommendedName>
</protein>
<keyword evidence="5 9" id="KW-0560">Oxidoreductase</keyword>
<evidence type="ECO:0000256" key="9">
    <source>
        <dbReference type="RuleBase" id="RU000461"/>
    </source>
</evidence>
<dbReference type="GO" id="GO:0020037">
    <property type="term" value="F:heme binding"/>
    <property type="evidence" value="ECO:0007669"/>
    <property type="project" value="InterPro"/>
</dbReference>
<comment type="caution">
    <text evidence="10">The sequence shown here is derived from an EMBL/GenBank/DDBJ whole genome shotgun (WGS) entry which is preliminary data.</text>
</comment>
<evidence type="ECO:0000313" key="11">
    <source>
        <dbReference type="Proteomes" id="UP000636479"/>
    </source>
</evidence>
<comment type="similarity">
    <text evidence="2 9">Belongs to the cytochrome P450 family.</text>
</comment>
<accession>A0A8H6RYC8</accession>
<dbReference type="AlphaFoldDB" id="A0A8H6RYC8"/>
<proteinExistence type="inferred from homology"/>
<organism evidence="10 11">
    <name type="scientific">Mycena indigotica</name>
    <dbReference type="NCBI Taxonomy" id="2126181"/>
    <lineage>
        <taxon>Eukaryota</taxon>
        <taxon>Fungi</taxon>
        <taxon>Dikarya</taxon>
        <taxon>Basidiomycota</taxon>
        <taxon>Agaricomycotina</taxon>
        <taxon>Agaricomycetes</taxon>
        <taxon>Agaricomycetidae</taxon>
        <taxon>Agaricales</taxon>
        <taxon>Marasmiineae</taxon>
        <taxon>Mycenaceae</taxon>
        <taxon>Mycena</taxon>
    </lineage>
</organism>
<evidence type="ECO:0000256" key="2">
    <source>
        <dbReference type="ARBA" id="ARBA00010617"/>
    </source>
</evidence>
<dbReference type="PROSITE" id="PS00086">
    <property type="entry name" value="CYTOCHROME_P450"/>
    <property type="match status" value="1"/>
</dbReference>
<dbReference type="SUPFAM" id="SSF48264">
    <property type="entry name" value="Cytochrome P450"/>
    <property type="match status" value="1"/>
</dbReference>
<evidence type="ECO:0000256" key="8">
    <source>
        <dbReference type="PIRSR" id="PIRSR602401-1"/>
    </source>
</evidence>
<keyword evidence="11" id="KW-1185">Reference proteome</keyword>
<feature type="binding site" description="axial binding residue" evidence="8">
    <location>
        <position position="526"/>
    </location>
    <ligand>
        <name>heme</name>
        <dbReference type="ChEBI" id="CHEBI:30413"/>
    </ligand>
    <ligandPart>
        <name>Fe</name>
        <dbReference type="ChEBI" id="CHEBI:18248"/>
    </ligandPart>
</feature>
<dbReference type="OrthoDB" id="1470350at2759"/>
<name>A0A8H6RYC8_9AGAR</name>
<evidence type="ECO:0000313" key="10">
    <source>
        <dbReference type="EMBL" id="KAF7289221.1"/>
    </source>
</evidence>
<dbReference type="EMBL" id="JACAZF010000017">
    <property type="protein sequence ID" value="KAF7289221.1"/>
    <property type="molecule type" value="Genomic_DNA"/>
</dbReference>
<keyword evidence="3 8" id="KW-0349">Heme</keyword>
<evidence type="ECO:0000256" key="7">
    <source>
        <dbReference type="ARBA" id="ARBA00023033"/>
    </source>
</evidence>
<dbReference type="PRINTS" id="PR00385">
    <property type="entry name" value="P450"/>
</dbReference>
<dbReference type="PANTHER" id="PTHR24287">
    <property type="entry name" value="P450, PUTATIVE (EUROFUNG)-RELATED"/>
    <property type="match status" value="1"/>
</dbReference>
<dbReference type="Proteomes" id="UP000636479">
    <property type="component" value="Unassembled WGS sequence"/>
</dbReference>
<dbReference type="InterPro" id="IPR002401">
    <property type="entry name" value="Cyt_P450_E_grp-I"/>
</dbReference>
<comment type="cofactor">
    <cofactor evidence="1 8">
        <name>heme</name>
        <dbReference type="ChEBI" id="CHEBI:30413"/>
    </cofactor>
</comment>
<evidence type="ECO:0008006" key="12">
    <source>
        <dbReference type="Google" id="ProtNLM"/>
    </source>
</evidence>
<dbReference type="PANTHER" id="PTHR24287:SF1">
    <property type="entry name" value="P450, PUTATIVE (EUROFUNG)-RELATED"/>
    <property type="match status" value="1"/>
</dbReference>
<reference evidence="10" key="1">
    <citation type="submission" date="2020-05" db="EMBL/GenBank/DDBJ databases">
        <title>Mycena genomes resolve the evolution of fungal bioluminescence.</title>
        <authorList>
            <person name="Tsai I.J."/>
        </authorList>
    </citation>
    <scope>NUCLEOTIDE SEQUENCE</scope>
    <source>
        <strain evidence="10">171206Taipei</strain>
    </source>
</reference>
<keyword evidence="7 9" id="KW-0503">Monooxygenase</keyword>
<dbReference type="InterPro" id="IPR001128">
    <property type="entry name" value="Cyt_P450"/>
</dbReference>
<dbReference type="InterPro" id="IPR017972">
    <property type="entry name" value="Cyt_P450_CS"/>
</dbReference>
<dbReference type="Pfam" id="PF00067">
    <property type="entry name" value="p450"/>
    <property type="match status" value="1"/>
</dbReference>
<dbReference type="RefSeq" id="XP_037213252.1">
    <property type="nucleotide sequence ID" value="XM_037370251.1"/>
</dbReference>
<keyword evidence="6 8" id="KW-0408">Iron</keyword>
<evidence type="ECO:0000256" key="3">
    <source>
        <dbReference type="ARBA" id="ARBA00022617"/>
    </source>
</evidence>
<evidence type="ECO:0000256" key="6">
    <source>
        <dbReference type="ARBA" id="ARBA00023004"/>
    </source>
</evidence>
<dbReference type="GO" id="GO:0016705">
    <property type="term" value="F:oxidoreductase activity, acting on paired donors, with incorporation or reduction of molecular oxygen"/>
    <property type="evidence" value="ECO:0007669"/>
    <property type="project" value="InterPro"/>
</dbReference>
<sequence>MALLPPGLLLLARGIPNVVLPPLSVVVTHLLARRYLGVDILPPSLSGWQQGLVLLASIPLTVTFRIWRAIIRDKRDARAKGAVLPPAMPSTIGGIDILRDAIIKAETMYPGEGVSVLSEQLGQPIINLRILFENRMVTGEPEYIKAILSTQFSSFEKGPDSREMFGDLLGTGVFLADGELWKFHRGMTRPFFKRDRVSDFALFDRYSLTAIHKIKQRLNDGFAVDFQDVITRFAMDASCEFLFGYDPRTLEAGLPYPHTAISPIASTTVLDKDHEAALKFTGAIARAQESTIGRGPMGPAWPLMEFWSNKVTKEMRVIRQFLDPILQAATAKGNQEKMSTQGIKDREVQEGETLVDHLSHYTQDQTILRDEILNIGLAGRGTTSSLLTFVIYMLTDHPHVLAKLRAEIMETVGPTRAPTPDDIREMKYLRAVLNETLRLHPPVPVNMRCTAEPVVLPPIKPDAKPFYIPANTQVPFSTISMHRRPDLWGPDVLEWDPERFIDERLQKYLIPNPFIFLPFSAGPRICLGQQFAYHETSVFLVRLLQSFSDISLAMDAQPPESYPPKEWKDPARDLLGWKRRERLFVKSHVTAYIRGGVWVRMNEAE</sequence>
<keyword evidence="4 8" id="KW-0479">Metal-binding</keyword>
<dbReference type="GeneID" id="59352767"/>
<dbReference type="InterPro" id="IPR047146">
    <property type="entry name" value="Cyt_P450_E_CYP52_fungi"/>
</dbReference>
<dbReference type="PRINTS" id="PR00463">
    <property type="entry name" value="EP450I"/>
</dbReference>
<dbReference type="GO" id="GO:0004497">
    <property type="term" value="F:monooxygenase activity"/>
    <property type="evidence" value="ECO:0007669"/>
    <property type="project" value="UniProtKB-KW"/>
</dbReference>
<dbReference type="InterPro" id="IPR036396">
    <property type="entry name" value="Cyt_P450_sf"/>
</dbReference>
<dbReference type="GO" id="GO:0005506">
    <property type="term" value="F:iron ion binding"/>
    <property type="evidence" value="ECO:0007669"/>
    <property type="project" value="InterPro"/>
</dbReference>
<evidence type="ECO:0000256" key="5">
    <source>
        <dbReference type="ARBA" id="ARBA00023002"/>
    </source>
</evidence>
<gene>
    <name evidence="10" type="ORF">MIND_01383400</name>
</gene>
<evidence type="ECO:0000256" key="4">
    <source>
        <dbReference type="ARBA" id="ARBA00022723"/>
    </source>
</evidence>
<evidence type="ECO:0000256" key="1">
    <source>
        <dbReference type="ARBA" id="ARBA00001971"/>
    </source>
</evidence>
<dbReference type="Gene3D" id="1.10.630.10">
    <property type="entry name" value="Cytochrome P450"/>
    <property type="match status" value="1"/>
</dbReference>